<dbReference type="PANTHER" id="PTHR42110:SF1">
    <property type="entry name" value="L-ASPARAGINASE, PUTATIVE (AFU_ORTHOLOGUE AFUA_3G11890)-RELATED"/>
    <property type="match status" value="1"/>
</dbReference>
<reference evidence="1 2" key="1">
    <citation type="submission" date="2019-07" db="EMBL/GenBank/DDBJ databases">
        <title>Litoreibacter alkalisoli sp. nov., isolated from saline-alkaline soil.</title>
        <authorList>
            <person name="Wang S."/>
            <person name="Xu L."/>
            <person name="Xing Y.-T."/>
            <person name="Sun J.-Q."/>
        </authorList>
    </citation>
    <scope>NUCLEOTIDE SEQUENCE [LARGE SCALE GENOMIC DNA]</scope>
    <source>
        <strain evidence="1 2">LN3S51</strain>
    </source>
</reference>
<dbReference type="AlphaFoldDB" id="A0A5B8IWV5"/>
<dbReference type="Pfam" id="PF06089">
    <property type="entry name" value="Asparaginase_II"/>
    <property type="match status" value="1"/>
</dbReference>
<dbReference type="PANTHER" id="PTHR42110">
    <property type="entry name" value="L-ASPARAGINASE, PUTATIVE (AFU_ORTHOLOGUE AFUA_3G11890)-RELATED"/>
    <property type="match status" value="1"/>
</dbReference>
<evidence type="ECO:0000313" key="1">
    <source>
        <dbReference type="EMBL" id="QDY70063.1"/>
    </source>
</evidence>
<protein>
    <submittedName>
        <fullName evidence="1">Asparaginase</fullName>
    </submittedName>
</protein>
<accession>A0A5B8IWV5</accession>
<organism evidence="1 2">
    <name type="scientific">Qingshengfaniella alkalisoli</name>
    <dbReference type="NCBI Taxonomy" id="2599296"/>
    <lineage>
        <taxon>Bacteria</taxon>
        <taxon>Pseudomonadati</taxon>
        <taxon>Pseudomonadota</taxon>
        <taxon>Alphaproteobacteria</taxon>
        <taxon>Rhodobacterales</taxon>
        <taxon>Paracoccaceae</taxon>
        <taxon>Qingshengfaniella</taxon>
    </lineage>
</organism>
<dbReference type="OrthoDB" id="9780674at2"/>
<dbReference type="RefSeq" id="WP_146365438.1">
    <property type="nucleotide sequence ID" value="NZ_CP042261.1"/>
</dbReference>
<sequence>MNGVNDGSVPLVEVWRGAFLESVHRGHAVICDEFGQIVDSWGNPDAVILPRSSCKMIQALPLVESGAARKYGLGSEHLALACASHEGAAIHTERVTRWLHDLGKDVQALRCGPQMPADREAKKALICGGHDPDDRFNNCSGKHCGFVTLADHLDADGDYNEASHPVQVAIRQAFEDVTGEASPGFAVDGCSAPNFATTMLGLARAMASFAAPGDGIRGEAQRDLVSAMRRHPDLIAGEGRACTELIRAGHRRFVVKTGADGVYTGILPDQKLGIAIKIEDGASRGSEAVIAALLARTGSVDRDHPAVRARLNRPILTRLGAQTGELCPVEGLLS</sequence>
<dbReference type="Proteomes" id="UP000318483">
    <property type="component" value="Chromosome"/>
</dbReference>
<gene>
    <name evidence="1" type="ORF">FPZ52_10835</name>
</gene>
<dbReference type="EMBL" id="CP042261">
    <property type="protein sequence ID" value="QDY70063.1"/>
    <property type="molecule type" value="Genomic_DNA"/>
</dbReference>
<dbReference type="KEGG" id="lit:FPZ52_10835"/>
<name>A0A5B8IWV5_9RHOB</name>
<keyword evidence="2" id="KW-1185">Reference proteome</keyword>
<proteinExistence type="predicted"/>
<evidence type="ECO:0000313" key="2">
    <source>
        <dbReference type="Proteomes" id="UP000318483"/>
    </source>
</evidence>
<dbReference type="InterPro" id="IPR010349">
    <property type="entry name" value="Asparaginase_II"/>
</dbReference>